<keyword evidence="4 7" id="KW-0689">Ribosomal protein</keyword>
<dbReference type="GO" id="GO:1990904">
    <property type="term" value="C:ribonucleoprotein complex"/>
    <property type="evidence" value="ECO:0007669"/>
    <property type="project" value="UniProtKB-KW"/>
</dbReference>
<dbReference type="InterPro" id="IPR009027">
    <property type="entry name" value="Ribosomal_bL9/RNase_H1_N"/>
</dbReference>
<dbReference type="InterPro" id="IPR036791">
    <property type="entry name" value="Ribosomal_bL9_C_sf"/>
</dbReference>
<evidence type="ECO:0000259" key="8">
    <source>
        <dbReference type="PROSITE" id="PS00651"/>
    </source>
</evidence>
<evidence type="ECO:0000256" key="4">
    <source>
        <dbReference type="ARBA" id="ARBA00022980"/>
    </source>
</evidence>
<dbReference type="FunFam" id="3.40.5.10:FF:000002">
    <property type="entry name" value="50S ribosomal protein L9"/>
    <property type="match status" value="1"/>
</dbReference>
<dbReference type="Pfam" id="PF03948">
    <property type="entry name" value="Ribosomal_L9_C"/>
    <property type="match status" value="1"/>
</dbReference>
<dbReference type="HAMAP" id="MF_00503">
    <property type="entry name" value="Ribosomal_bL9"/>
    <property type="match status" value="1"/>
</dbReference>
<name>A0A6S6TBD9_9BACT</name>
<evidence type="ECO:0000256" key="6">
    <source>
        <dbReference type="ARBA" id="ARBA00035292"/>
    </source>
</evidence>
<dbReference type="SUPFAM" id="SSF55658">
    <property type="entry name" value="L9 N-domain-like"/>
    <property type="match status" value="1"/>
</dbReference>
<keyword evidence="5 7" id="KW-0687">Ribonucleoprotein</keyword>
<comment type="function">
    <text evidence="7">Binds to the 23S rRNA.</text>
</comment>
<dbReference type="InterPro" id="IPR020070">
    <property type="entry name" value="Ribosomal_bL9_N"/>
</dbReference>
<dbReference type="InterPro" id="IPR036935">
    <property type="entry name" value="Ribosomal_bL9_N_sf"/>
</dbReference>
<dbReference type="GO" id="GO:0006412">
    <property type="term" value="P:translation"/>
    <property type="evidence" value="ECO:0007669"/>
    <property type="project" value="UniProtKB-UniRule"/>
</dbReference>
<dbReference type="GO" id="GO:0003735">
    <property type="term" value="F:structural constituent of ribosome"/>
    <property type="evidence" value="ECO:0007669"/>
    <property type="project" value="InterPro"/>
</dbReference>
<dbReference type="GO" id="GO:0019843">
    <property type="term" value="F:rRNA binding"/>
    <property type="evidence" value="ECO:0007669"/>
    <property type="project" value="UniProtKB-UniRule"/>
</dbReference>
<dbReference type="EMBL" id="CACVAW010000069">
    <property type="protein sequence ID" value="CAA6816375.1"/>
    <property type="molecule type" value="Genomic_DNA"/>
</dbReference>
<reference evidence="9" key="1">
    <citation type="submission" date="2020-01" db="EMBL/GenBank/DDBJ databases">
        <authorList>
            <person name="Meier V. D."/>
            <person name="Meier V D."/>
        </authorList>
    </citation>
    <scope>NUCLEOTIDE SEQUENCE</scope>
    <source>
        <strain evidence="9">HLG_WM_MAG_12</strain>
    </source>
</reference>
<dbReference type="InterPro" id="IPR020594">
    <property type="entry name" value="Ribosomal_bL9_bac/chp"/>
</dbReference>
<dbReference type="Gene3D" id="3.10.430.100">
    <property type="entry name" value="Ribosomal protein L9, C-terminal domain"/>
    <property type="match status" value="1"/>
</dbReference>
<evidence type="ECO:0000256" key="1">
    <source>
        <dbReference type="ARBA" id="ARBA00010605"/>
    </source>
</evidence>
<dbReference type="InterPro" id="IPR020069">
    <property type="entry name" value="Ribosomal_bL9_C"/>
</dbReference>
<evidence type="ECO:0000256" key="7">
    <source>
        <dbReference type="HAMAP-Rule" id="MF_00503"/>
    </source>
</evidence>
<proteinExistence type="inferred from homology"/>
<evidence type="ECO:0000256" key="3">
    <source>
        <dbReference type="ARBA" id="ARBA00022884"/>
    </source>
</evidence>
<evidence type="ECO:0000313" key="9">
    <source>
        <dbReference type="EMBL" id="CAA6816375.1"/>
    </source>
</evidence>
<feature type="domain" description="Ribosomal protein L9" evidence="8">
    <location>
        <begin position="13"/>
        <end position="40"/>
    </location>
</feature>
<organism evidence="9">
    <name type="scientific">uncultured Campylobacterales bacterium</name>
    <dbReference type="NCBI Taxonomy" id="352960"/>
    <lineage>
        <taxon>Bacteria</taxon>
        <taxon>Pseudomonadati</taxon>
        <taxon>Campylobacterota</taxon>
        <taxon>Epsilonproteobacteria</taxon>
        <taxon>Campylobacterales</taxon>
        <taxon>environmental samples</taxon>
    </lineage>
</organism>
<dbReference type="AlphaFoldDB" id="A0A6S6TBD9"/>
<sequence>MKVLLIKDVKSLGKIGEIKEVKDGYGQNFLINKGFAKLATNEVLKKYQSQEKKKKQVEADFLKEMNDYKEKLKSTQIIIKAKSGEGGTLFGAITKADISEALIKEGFDIDKKHIEEKNPIKHTGSYDISVNLTHGIHGTFNLVVTEL</sequence>
<evidence type="ECO:0000256" key="5">
    <source>
        <dbReference type="ARBA" id="ARBA00023274"/>
    </source>
</evidence>
<protein>
    <recommendedName>
        <fullName evidence="6 7">Large ribosomal subunit protein bL9</fullName>
    </recommendedName>
</protein>
<keyword evidence="2 7" id="KW-0699">rRNA-binding</keyword>
<comment type="similarity">
    <text evidence="1 7">Belongs to the bacterial ribosomal protein bL9 family.</text>
</comment>
<accession>A0A6S6TBD9</accession>
<gene>
    <name evidence="7" type="primary">rplI</name>
    <name evidence="9" type="ORF">HELGO_WM27277</name>
</gene>
<evidence type="ECO:0000256" key="2">
    <source>
        <dbReference type="ARBA" id="ARBA00022730"/>
    </source>
</evidence>
<dbReference type="SUPFAM" id="SSF55653">
    <property type="entry name" value="Ribosomal protein L9 C-domain"/>
    <property type="match status" value="1"/>
</dbReference>
<keyword evidence="3 7" id="KW-0694">RNA-binding</keyword>
<dbReference type="NCBIfam" id="TIGR00158">
    <property type="entry name" value="L9"/>
    <property type="match status" value="1"/>
</dbReference>
<dbReference type="PROSITE" id="PS00651">
    <property type="entry name" value="RIBOSOMAL_L9"/>
    <property type="match status" value="1"/>
</dbReference>
<dbReference type="Pfam" id="PF01281">
    <property type="entry name" value="Ribosomal_L9_N"/>
    <property type="match status" value="1"/>
</dbReference>
<dbReference type="InterPro" id="IPR000244">
    <property type="entry name" value="Ribosomal_bL9"/>
</dbReference>
<dbReference type="GO" id="GO:0005840">
    <property type="term" value="C:ribosome"/>
    <property type="evidence" value="ECO:0007669"/>
    <property type="project" value="UniProtKB-KW"/>
</dbReference>
<dbReference type="PANTHER" id="PTHR21368">
    <property type="entry name" value="50S RIBOSOMAL PROTEIN L9"/>
    <property type="match status" value="1"/>
</dbReference>
<dbReference type="Gene3D" id="3.40.5.10">
    <property type="entry name" value="Ribosomal protein L9, N-terminal domain"/>
    <property type="match status" value="1"/>
</dbReference>